<name>A0ABM1NHQ8_NICVS</name>
<evidence type="ECO:0000313" key="4">
    <source>
        <dbReference type="RefSeq" id="XP_017786358.1"/>
    </source>
</evidence>
<dbReference type="PROSITE" id="PS50878">
    <property type="entry name" value="RT_POL"/>
    <property type="match status" value="1"/>
</dbReference>
<proteinExistence type="predicted"/>
<feature type="domain" description="Ig-like" evidence="1">
    <location>
        <begin position="112"/>
        <end position="215"/>
    </location>
</feature>
<accession>A0ABM1NHQ8</accession>
<sequence>MEVNSGLPQGSVLGHHLWNLSYDGVLRIKQPAVIIVIGYADDLAVVVVAKTEEELARRANLYRSNSREVTLKDVERETSGEFKCEVSADAPLFHTEIRAAHLLVADIPDEGPVLRTDVQKVAPGAKIRANCTTPGSYPPMNVTWFINDVEVHAKHGIQIDDSVNRYDALPGLESVRSTISIRAVQDLFKNGKMRLRCLATMFSSLYRRAKENEIQEDAPLMALIMVPTTHSNEGINSGPKHSVSNKMLHFSMYTFILIYMSMNIIGY</sequence>
<dbReference type="Proteomes" id="UP000695000">
    <property type="component" value="Unplaced"/>
</dbReference>
<organism evidence="3 4">
    <name type="scientific">Nicrophorus vespilloides</name>
    <name type="common">Boreal carrion beetle</name>
    <dbReference type="NCBI Taxonomy" id="110193"/>
    <lineage>
        <taxon>Eukaryota</taxon>
        <taxon>Metazoa</taxon>
        <taxon>Ecdysozoa</taxon>
        <taxon>Arthropoda</taxon>
        <taxon>Hexapoda</taxon>
        <taxon>Insecta</taxon>
        <taxon>Pterygota</taxon>
        <taxon>Neoptera</taxon>
        <taxon>Endopterygota</taxon>
        <taxon>Coleoptera</taxon>
        <taxon>Polyphaga</taxon>
        <taxon>Staphyliniformia</taxon>
        <taxon>Silphidae</taxon>
        <taxon>Nicrophorinae</taxon>
        <taxon>Nicrophorus</taxon>
    </lineage>
</organism>
<evidence type="ECO:0000259" key="2">
    <source>
        <dbReference type="PROSITE" id="PS50878"/>
    </source>
</evidence>
<dbReference type="InterPro" id="IPR036179">
    <property type="entry name" value="Ig-like_dom_sf"/>
</dbReference>
<protein>
    <submittedName>
        <fullName evidence="4">Uncharacterized protein LOC108569350</fullName>
    </submittedName>
</protein>
<dbReference type="GeneID" id="108569350"/>
<dbReference type="InterPro" id="IPR007110">
    <property type="entry name" value="Ig-like_dom"/>
</dbReference>
<dbReference type="PROSITE" id="PS50835">
    <property type="entry name" value="IG_LIKE"/>
    <property type="match status" value="1"/>
</dbReference>
<dbReference type="InterPro" id="IPR000477">
    <property type="entry name" value="RT_dom"/>
</dbReference>
<dbReference type="RefSeq" id="XP_017786358.1">
    <property type="nucleotide sequence ID" value="XM_017930869.1"/>
</dbReference>
<dbReference type="Gene3D" id="2.60.40.10">
    <property type="entry name" value="Immunoglobulins"/>
    <property type="match status" value="1"/>
</dbReference>
<dbReference type="SUPFAM" id="SSF48726">
    <property type="entry name" value="Immunoglobulin"/>
    <property type="match status" value="1"/>
</dbReference>
<dbReference type="InterPro" id="IPR013783">
    <property type="entry name" value="Ig-like_fold"/>
</dbReference>
<evidence type="ECO:0000259" key="1">
    <source>
        <dbReference type="PROSITE" id="PS50835"/>
    </source>
</evidence>
<reference evidence="4" key="1">
    <citation type="submission" date="2025-08" db="UniProtKB">
        <authorList>
            <consortium name="RefSeq"/>
        </authorList>
    </citation>
    <scope>IDENTIFICATION</scope>
    <source>
        <tissue evidence="4">Whole Larva</tissue>
    </source>
</reference>
<dbReference type="PANTHER" id="PTHR21261:SF17">
    <property type="entry name" value="BEAT VI"/>
    <property type="match status" value="1"/>
</dbReference>
<gene>
    <name evidence="4" type="primary">LOC108569350</name>
</gene>
<dbReference type="PANTHER" id="PTHR21261">
    <property type="entry name" value="BEAT PROTEIN"/>
    <property type="match status" value="1"/>
</dbReference>
<feature type="domain" description="Reverse transcriptase" evidence="2">
    <location>
        <begin position="1"/>
        <end position="97"/>
    </location>
</feature>
<keyword evidence="3" id="KW-1185">Reference proteome</keyword>
<evidence type="ECO:0000313" key="3">
    <source>
        <dbReference type="Proteomes" id="UP000695000"/>
    </source>
</evidence>